<sequence>MALVVQPTLLERIKEKQVHDVELQKIRANCDGYTSDFHMDDRGLLRLRDRICVLAESGIKKEILLEAHQAPYTLHPRGTKMYKDLKLLYWWPGMKKVLASL</sequence>
<gene>
    <name evidence="2" type="ORF">CB5_LOCUS10534</name>
</gene>
<dbReference type="Gene3D" id="1.10.340.70">
    <property type="match status" value="1"/>
</dbReference>
<reference evidence="2" key="1">
    <citation type="submission" date="2020-07" db="EMBL/GenBank/DDBJ databases">
        <authorList>
            <person name="Lin J."/>
        </authorList>
    </citation>
    <scope>NUCLEOTIDE SEQUENCE</scope>
</reference>
<evidence type="ECO:0000313" key="2">
    <source>
        <dbReference type="EMBL" id="CAD1827323.1"/>
    </source>
</evidence>
<dbReference type="EMBL" id="LR862146">
    <property type="protein sequence ID" value="CAD1827323.1"/>
    <property type="molecule type" value="Genomic_DNA"/>
</dbReference>
<dbReference type="Pfam" id="PF17921">
    <property type="entry name" value="Integrase_H2C2"/>
    <property type="match status" value="1"/>
</dbReference>
<dbReference type="InterPro" id="IPR041588">
    <property type="entry name" value="Integrase_H2C2"/>
</dbReference>
<name>A0A6V7P947_ANACO</name>
<accession>A0A6V7P947</accession>
<dbReference type="AlphaFoldDB" id="A0A6V7P947"/>
<feature type="domain" description="Integrase zinc-binding" evidence="1">
    <location>
        <begin position="59"/>
        <end position="96"/>
    </location>
</feature>
<protein>
    <recommendedName>
        <fullName evidence="1">Integrase zinc-binding domain-containing protein</fullName>
    </recommendedName>
</protein>
<proteinExistence type="predicted"/>
<organism evidence="2">
    <name type="scientific">Ananas comosus var. bracteatus</name>
    <name type="common">red pineapple</name>
    <dbReference type="NCBI Taxonomy" id="296719"/>
    <lineage>
        <taxon>Eukaryota</taxon>
        <taxon>Viridiplantae</taxon>
        <taxon>Streptophyta</taxon>
        <taxon>Embryophyta</taxon>
        <taxon>Tracheophyta</taxon>
        <taxon>Spermatophyta</taxon>
        <taxon>Magnoliopsida</taxon>
        <taxon>Liliopsida</taxon>
        <taxon>Poales</taxon>
        <taxon>Bromeliaceae</taxon>
        <taxon>Bromelioideae</taxon>
        <taxon>Ananas</taxon>
    </lineage>
</organism>
<evidence type="ECO:0000259" key="1">
    <source>
        <dbReference type="Pfam" id="PF17921"/>
    </source>
</evidence>